<evidence type="ECO:0000313" key="6">
    <source>
        <dbReference type="Proteomes" id="UP000051530"/>
    </source>
</evidence>
<evidence type="ECO:0000256" key="3">
    <source>
        <dbReference type="SAM" id="MobiDB-lite"/>
    </source>
</evidence>
<dbReference type="InterPro" id="IPR009072">
    <property type="entry name" value="Histone-fold"/>
</dbReference>
<dbReference type="VEuPathDB" id="MicrosporidiaDB:M153_11250002203"/>
<dbReference type="AlphaFoldDB" id="A0A0R0LVR4"/>
<dbReference type="GO" id="GO:0017025">
    <property type="term" value="F:TBP-class protein binding"/>
    <property type="evidence" value="ECO:0007669"/>
    <property type="project" value="TreeGrafter"/>
</dbReference>
<dbReference type="GO" id="GO:0016251">
    <property type="term" value="F:RNA polymerase II general transcription initiation factor activity"/>
    <property type="evidence" value="ECO:0007669"/>
    <property type="project" value="TreeGrafter"/>
</dbReference>
<feature type="domain" description="Transcription factor CBF/NF-Y/archaeal histone" evidence="4">
    <location>
        <begin position="11"/>
        <end position="71"/>
    </location>
</feature>
<reference evidence="5 6" key="1">
    <citation type="submission" date="2015-07" db="EMBL/GenBank/DDBJ databases">
        <title>The genome of Pseudoloma neurophilia, a relevant intracellular parasite of the zebrafish.</title>
        <authorList>
            <person name="Ndikumana S."/>
            <person name="Pelin A."/>
            <person name="Sanders J."/>
            <person name="Corradi N."/>
        </authorList>
    </citation>
    <scope>NUCLEOTIDE SEQUENCE [LARGE SCALE GENOMIC DNA]</scope>
    <source>
        <strain evidence="5 6">MK1</strain>
    </source>
</reference>
<dbReference type="Proteomes" id="UP000051530">
    <property type="component" value="Unassembled WGS sequence"/>
</dbReference>
<evidence type="ECO:0000256" key="2">
    <source>
        <dbReference type="ARBA" id="ARBA00023242"/>
    </source>
</evidence>
<feature type="region of interest" description="Disordered" evidence="3">
    <location>
        <begin position="171"/>
        <end position="198"/>
    </location>
</feature>
<name>A0A0R0LVR4_9MICR</name>
<gene>
    <name evidence="5" type="ORF">M153_11250002203</name>
</gene>
<dbReference type="Gene3D" id="1.10.20.10">
    <property type="entry name" value="Histone, subunit A"/>
    <property type="match status" value="1"/>
</dbReference>
<dbReference type="EMBL" id="LGUB01000394">
    <property type="protein sequence ID" value="KRH93304.1"/>
    <property type="molecule type" value="Genomic_DNA"/>
</dbReference>
<accession>A0A0R0LVR4</accession>
<evidence type="ECO:0000259" key="4">
    <source>
        <dbReference type="Pfam" id="PF00808"/>
    </source>
</evidence>
<comment type="subcellular location">
    <subcellularLocation>
        <location evidence="1">Nucleus</location>
    </subcellularLocation>
</comment>
<dbReference type="Pfam" id="PF00808">
    <property type="entry name" value="CBFD_NFYB_HMF"/>
    <property type="match status" value="1"/>
</dbReference>
<feature type="compositionally biased region" description="Acidic residues" evidence="3">
    <location>
        <begin position="185"/>
        <end position="198"/>
    </location>
</feature>
<dbReference type="GO" id="GO:0051123">
    <property type="term" value="P:RNA polymerase II preinitiation complex assembly"/>
    <property type="evidence" value="ECO:0007669"/>
    <property type="project" value="TreeGrafter"/>
</dbReference>
<dbReference type="PANTHER" id="PTHR46138">
    <property type="entry name" value="PROTEIN DR1"/>
    <property type="match status" value="1"/>
</dbReference>
<organism evidence="5 6">
    <name type="scientific">Pseudoloma neurophilia</name>
    <dbReference type="NCBI Taxonomy" id="146866"/>
    <lineage>
        <taxon>Eukaryota</taxon>
        <taxon>Fungi</taxon>
        <taxon>Fungi incertae sedis</taxon>
        <taxon>Microsporidia</taxon>
        <taxon>Pseudoloma</taxon>
    </lineage>
</organism>
<proteinExistence type="predicted"/>
<keyword evidence="2" id="KW-0539">Nucleus</keyword>
<evidence type="ECO:0000313" key="5">
    <source>
        <dbReference type="EMBL" id="KRH93304.1"/>
    </source>
</evidence>
<dbReference type="OrthoDB" id="601405at2759"/>
<dbReference type="GO" id="GO:0046982">
    <property type="term" value="F:protein heterodimerization activity"/>
    <property type="evidence" value="ECO:0007669"/>
    <property type="project" value="InterPro"/>
</dbReference>
<dbReference type="SUPFAM" id="SSF47113">
    <property type="entry name" value="Histone-fold"/>
    <property type="match status" value="1"/>
</dbReference>
<keyword evidence="6" id="KW-1185">Reference proteome</keyword>
<comment type="caution">
    <text evidence="5">The sequence shown here is derived from an EMBL/GenBank/DDBJ whole genome shotgun (WGS) entry which is preliminary data.</text>
</comment>
<dbReference type="PANTHER" id="PTHR46138:SF1">
    <property type="entry name" value="PROTEIN DR1"/>
    <property type="match status" value="1"/>
</dbReference>
<protein>
    <submittedName>
        <fullName evidence="5">Class 2 transcription repressor NC2, beta subunit (Dr1)</fullName>
    </submittedName>
</protein>
<evidence type="ECO:0000256" key="1">
    <source>
        <dbReference type="ARBA" id="ARBA00004123"/>
    </source>
</evidence>
<dbReference type="GO" id="GO:0017054">
    <property type="term" value="C:negative cofactor 2 complex"/>
    <property type="evidence" value="ECO:0007669"/>
    <property type="project" value="InterPro"/>
</dbReference>
<sequence>MPLKPEEDLTLPRSTIDKILIYHKLAVPRTIRHHLTKLGDQFILEASLQANFLCEKEKKKTISHEHILKALENMDFNFEKELLEVLEENKNISKKKPSRVNKLETSEFTLEELKAQQAKLFKNARIEYENMEQIDPNQNIKIVNTEELEKAENEPIEFDDDSDRSPVEQITENAADSDQIGLAVDIDEMEDEDSEVKT</sequence>
<dbReference type="InterPro" id="IPR042225">
    <property type="entry name" value="Ncb2"/>
</dbReference>
<dbReference type="InterPro" id="IPR003958">
    <property type="entry name" value="CBFA_NFYB_domain"/>
</dbReference>
<dbReference type="GO" id="GO:0000122">
    <property type="term" value="P:negative regulation of transcription by RNA polymerase II"/>
    <property type="evidence" value="ECO:0007669"/>
    <property type="project" value="InterPro"/>
</dbReference>